<dbReference type="GO" id="GO:0022857">
    <property type="term" value="F:transmembrane transporter activity"/>
    <property type="evidence" value="ECO:0007669"/>
    <property type="project" value="InterPro"/>
</dbReference>
<evidence type="ECO:0000256" key="2">
    <source>
        <dbReference type="ARBA" id="ARBA00022475"/>
    </source>
</evidence>
<feature type="transmembrane region" description="Helical" evidence="6">
    <location>
        <begin position="299"/>
        <end position="321"/>
    </location>
</feature>
<accession>A0A285JBX6</accession>
<evidence type="ECO:0000256" key="3">
    <source>
        <dbReference type="ARBA" id="ARBA00022692"/>
    </source>
</evidence>
<evidence type="ECO:0000313" key="7">
    <source>
        <dbReference type="EMBL" id="SNY56681.1"/>
    </source>
</evidence>
<feature type="transmembrane region" description="Helical" evidence="6">
    <location>
        <begin position="139"/>
        <end position="158"/>
    </location>
</feature>
<keyword evidence="3 6" id="KW-0812">Transmembrane</keyword>
<dbReference type="SUPFAM" id="SSF103473">
    <property type="entry name" value="MFS general substrate transporter"/>
    <property type="match status" value="1"/>
</dbReference>
<sequence>MPELSLPAERRSALYFAQYSCIMLIAMMGAAVTNLMPLIVGAFSDSGQFSTQQVGYLAAADVAGILLSTTSAFWWVRRLAWRPAVQLSLVLFILANLTTAFIDGYHALMALRFAAGLACGVSYAIALAALGDERRVDKAFGVMVTIQVVFGTVGFLVLPELISRFGYGAIYQSFNLFLLAALLLSFVNFPQNLKPQHSVHFDISGRLKPAIWVFSGVVLYYFAQGSVWGYLERLGVAAGLTMTEVGYVLGLGFAISAVGSLLSGVFVAKFGRTAALWLMVAIQLPCLFALSLMSSGSAWLIYASATIVYQIFWSFVVPVMMGIFNDVDPSGRLIVFCLSAFKVGLMLGPPIAALAISASSLTVVLPLGVAAIVLSAICLQLAQRRAE</sequence>
<feature type="transmembrane region" description="Helical" evidence="6">
    <location>
        <begin position="170"/>
        <end position="189"/>
    </location>
</feature>
<feature type="transmembrane region" description="Helical" evidence="6">
    <location>
        <begin position="363"/>
        <end position="382"/>
    </location>
</feature>
<dbReference type="Proteomes" id="UP000219353">
    <property type="component" value="Unassembled WGS sequence"/>
</dbReference>
<dbReference type="PANTHER" id="PTHR43124">
    <property type="entry name" value="PURINE EFFLUX PUMP PBUE"/>
    <property type="match status" value="1"/>
</dbReference>
<organism evidence="7 8">
    <name type="scientific">Arsukibacterium tuosuense</name>
    <dbReference type="NCBI Taxonomy" id="1323745"/>
    <lineage>
        <taxon>Bacteria</taxon>
        <taxon>Pseudomonadati</taxon>
        <taxon>Pseudomonadota</taxon>
        <taxon>Gammaproteobacteria</taxon>
        <taxon>Chromatiales</taxon>
        <taxon>Chromatiaceae</taxon>
        <taxon>Arsukibacterium</taxon>
    </lineage>
</organism>
<protein>
    <submittedName>
        <fullName evidence="7">Predicted arabinose efflux permease, MFS family</fullName>
    </submittedName>
</protein>
<dbReference type="GO" id="GO:0005886">
    <property type="term" value="C:plasma membrane"/>
    <property type="evidence" value="ECO:0007669"/>
    <property type="project" value="UniProtKB-SubCell"/>
</dbReference>
<feature type="transmembrane region" description="Helical" evidence="6">
    <location>
        <begin position="21"/>
        <end position="43"/>
    </location>
</feature>
<dbReference type="RefSeq" id="WP_097112316.1">
    <property type="nucleotide sequence ID" value="NZ_OBEB01000007.1"/>
</dbReference>
<proteinExistence type="predicted"/>
<feature type="transmembrane region" description="Helical" evidence="6">
    <location>
        <begin position="274"/>
        <end position="293"/>
    </location>
</feature>
<dbReference type="OrthoDB" id="5726213at2"/>
<keyword evidence="5 6" id="KW-0472">Membrane</keyword>
<dbReference type="Gene3D" id="1.20.1250.20">
    <property type="entry name" value="MFS general substrate transporter like domains"/>
    <property type="match status" value="2"/>
</dbReference>
<feature type="transmembrane region" description="Helical" evidence="6">
    <location>
        <begin position="108"/>
        <end position="130"/>
    </location>
</feature>
<feature type="transmembrane region" description="Helical" evidence="6">
    <location>
        <begin position="210"/>
        <end position="231"/>
    </location>
</feature>
<evidence type="ECO:0000313" key="8">
    <source>
        <dbReference type="Proteomes" id="UP000219353"/>
    </source>
</evidence>
<gene>
    <name evidence="7" type="ORF">SAMN06297280_3109</name>
</gene>
<dbReference type="AlphaFoldDB" id="A0A285JBX6"/>
<evidence type="ECO:0000256" key="5">
    <source>
        <dbReference type="ARBA" id="ARBA00023136"/>
    </source>
</evidence>
<feature type="transmembrane region" description="Helical" evidence="6">
    <location>
        <begin position="55"/>
        <end position="76"/>
    </location>
</feature>
<keyword evidence="4 6" id="KW-1133">Transmembrane helix</keyword>
<dbReference type="Pfam" id="PF07690">
    <property type="entry name" value="MFS_1"/>
    <property type="match status" value="1"/>
</dbReference>
<evidence type="ECO:0000256" key="4">
    <source>
        <dbReference type="ARBA" id="ARBA00022989"/>
    </source>
</evidence>
<reference evidence="8" key="1">
    <citation type="submission" date="2017-09" db="EMBL/GenBank/DDBJ databases">
        <authorList>
            <person name="Varghese N."/>
            <person name="Submissions S."/>
        </authorList>
    </citation>
    <scope>NUCLEOTIDE SEQUENCE [LARGE SCALE GENOMIC DNA]</scope>
    <source>
        <strain evidence="8">CGMCC 1.12461</strain>
    </source>
</reference>
<feature type="transmembrane region" description="Helical" evidence="6">
    <location>
        <begin position="333"/>
        <end position="357"/>
    </location>
</feature>
<evidence type="ECO:0000256" key="6">
    <source>
        <dbReference type="SAM" id="Phobius"/>
    </source>
</evidence>
<feature type="transmembrane region" description="Helical" evidence="6">
    <location>
        <begin position="83"/>
        <end position="102"/>
    </location>
</feature>
<dbReference type="InterPro" id="IPR050189">
    <property type="entry name" value="MFS_Efflux_Transporters"/>
</dbReference>
<name>A0A285JBX6_9GAMM</name>
<keyword evidence="8" id="KW-1185">Reference proteome</keyword>
<dbReference type="InterPro" id="IPR036259">
    <property type="entry name" value="MFS_trans_sf"/>
</dbReference>
<dbReference type="InterPro" id="IPR011701">
    <property type="entry name" value="MFS"/>
</dbReference>
<feature type="transmembrane region" description="Helical" evidence="6">
    <location>
        <begin position="246"/>
        <end position="267"/>
    </location>
</feature>
<dbReference type="PANTHER" id="PTHR43124:SF10">
    <property type="entry name" value="PURINE EFFLUX PUMP PBUE"/>
    <property type="match status" value="1"/>
</dbReference>
<keyword evidence="2" id="KW-1003">Cell membrane</keyword>
<evidence type="ECO:0000256" key="1">
    <source>
        <dbReference type="ARBA" id="ARBA00004651"/>
    </source>
</evidence>
<comment type="subcellular location">
    <subcellularLocation>
        <location evidence="1">Cell membrane</location>
        <topology evidence="1">Multi-pass membrane protein</topology>
    </subcellularLocation>
</comment>
<dbReference type="EMBL" id="OBEB01000007">
    <property type="protein sequence ID" value="SNY56681.1"/>
    <property type="molecule type" value="Genomic_DNA"/>
</dbReference>